<dbReference type="Gene3D" id="3.90.79.10">
    <property type="entry name" value="Nucleoside Triphosphate Pyrophosphohydrolase"/>
    <property type="match status" value="1"/>
</dbReference>
<dbReference type="Proteomes" id="UP000664534">
    <property type="component" value="Unassembled WGS sequence"/>
</dbReference>
<dbReference type="AlphaFoldDB" id="A0A8H3IWM6"/>
<dbReference type="PROSITE" id="PS51462">
    <property type="entry name" value="NUDIX"/>
    <property type="match status" value="1"/>
</dbReference>
<reference evidence="2" key="1">
    <citation type="submission" date="2021-03" db="EMBL/GenBank/DDBJ databases">
        <authorList>
            <person name="Tagirdzhanova G."/>
        </authorList>
    </citation>
    <scope>NUCLEOTIDE SEQUENCE</scope>
</reference>
<keyword evidence="3" id="KW-1185">Reference proteome</keyword>
<dbReference type="OrthoDB" id="276276at2759"/>
<dbReference type="InterPro" id="IPR000086">
    <property type="entry name" value="NUDIX_hydrolase_dom"/>
</dbReference>
<gene>
    <name evidence="2" type="ORF">IMSHALPRED_010872</name>
</gene>
<comment type="caution">
    <text evidence="2">The sequence shown here is derived from an EMBL/GenBank/DDBJ whole genome shotgun (WGS) entry which is preliminary data.</text>
</comment>
<evidence type="ECO:0000313" key="3">
    <source>
        <dbReference type="Proteomes" id="UP000664534"/>
    </source>
</evidence>
<dbReference type="PANTHER" id="PTHR43736">
    <property type="entry name" value="ADP-RIBOSE PYROPHOSPHATASE"/>
    <property type="match status" value="1"/>
</dbReference>
<name>A0A8H3IWM6_9LECA</name>
<proteinExistence type="predicted"/>
<dbReference type="InterPro" id="IPR015797">
    <property type="entry name" value="NUDIX_hydrolase-like_dom_sf"/>
</dbReference>
<evidence type="ECO:0000259" key="1">
    <source>
        <dbReference type="PROSITE" id="PS51462"/>
    </source>
</evidence>
<protein>
    <recommendedName>
        <fullName evidence="1">Nudix hydrolase domain-containing protein</fullName>
    </recommendedName>
</protein>
<dbReference type="SUPFAM" id="SSF55811">
    <property type="entry name" value="Nudix"/>
    <property type="match status" value="1"/>
</dbReference>
<dbReference type="PANTHER" id="PTHR43736:SF1">
    <property type="entry name" value="DIHYDRONEOPTERIN TRIPHOSPHATE DIPHOSPHATASE"/>
    <property type="match status" value="1"/>
</dbReference>
<dbReference type="Pfam" id="PF00293">
    <property type="entry name" value="NUDIX"/>
    <property type="match status" value="1"/>
</dbReference>
<feature type="domain" description="Nudix hydrolase" evidence="1">
    <location>
        <begin position="31"/>
        <end position="220"/>
    </location>
</feature>
<dbReference type="EMBL" id="CAJPDT010000093">
    <property type="protein sequence ID" value="CAF9936715.1"/>
    <property type="molecule type" value="Genomic_DNA"/>
</dbReference>
<organism evidence="2 3">
    <name type="scientific">Imshaugia aleurites</name>
    <dbReference type="NCBI Taxonomy" id="172621"/>
    <lineage>
        <taxon>Eukaryota</taxon>
        <taxon>Fungi</taxon>
        <taxon>Dikarya</taxon>
        <taxon>Ascomycota</taxon>
        <taxon>Pezizomycotina</taxon>
        <taxon>Lecanoromycetes</taxon>
        <taxon>OSLEUM clade</taxon>
        <taxon>Lecanoromycetidae</taxon>
        <taxon>Lecanorales</taxon>
        <taxon>Lecanorineae</taxon>
        <taxon>Parmeliaceae</taxon>
        <taxon>Imshaugia</taxon>
    </lineage>
</organism>
<evidence type="ECO:0000313" key="2">
    <source>
        <dbReference type="EMBL" id="CAF9936715.1"/>
    </source>
</evidence>
<accession>A0A8H3IWM6</accession>
<sequence length="240" mass="26263">MEPKPIQIHIPPSLHHLAIPLSTFLSQNKGYAKLVVSSYIFTSSISVNPGPHLLLVQRAASEYSFPNLWEVPGGSCEASDPTILHSLAREAFEETGLRLTRFNRQIGSGFDFVTGYGVRQKRWRKLSFEIEVAEIEANDMSCGKSGGVEKARAKDAVAEDGVVRVDAIDQAGKEGELDGVSITLDPEEHQAYAWVTEEEINEGKYAIVTAEQKDLMLEAFTLRKADEAKAMLDGAISGSP</sequence>
<dbReference type="CDD" id="cd02883">
    <property type="entry name" value="NUDIX_Hydrolase"/>
    <property type="match status" value="1"/>
</dbReference>